<dbReference type="Proteomes" id="UP000193040">
    <property type="component" value="Unassembled WGS sequence"/>
</dbReference>
<dbReference type="Pfam" id="PF11887">
    <property type="entry name" value="Mce4_CUP1"/>
    <property type="match status" value="1"/>
</dbReference>
<dbReference type="PANTHER" id="PTHR33371">
    <property type="entry name" value="INTERMEMBRANE PHOSPHOLIPID TRANSPORT SYSTEM BINDING PROTEIN MLAD-RELATED"/>
    <property type="match status" value="1"/>
</dbReference>
<feature type="domain" description="Mammalian cell entry C-terminal" evidence="3">
    <location>
        <begin position="119"/>
        <end position="315"/>
    </location>
</feature>
<accession>A0A1X0YCC5</accession>
<feature type="domain" description="Mce/MlaD" evidence="2">
    <location>
        <begin position="39"/>
        <end position="113"/>
    </location>
</feature>
<dbReference type="InterPro" id="IPR003399">
    <property type="entry name" value="Mce/MlaD"/>
</dbReference>
<dbReference type="GO" id="GO:0005576">
    <property type="term" value="C:extracellular region"/>
    <property type="evidence" value="ECO:0007669"/>
    <property type="project" value="TreeGrafter"/>
</dbReference>
<sequence length="342" mass="36796">MSRGRGAVVKLGVFVTVMLALTACLFAVFGDYRGGSTASYSAVFSDASDLRAGDSVRVAGIRVGTVKNVLLQPDKKVNVDFDADRKVKLTVGTRAAIRYLNLVGDRYLEIIDGPGPTRILEPGSRIPLDHTMPALDLDVLLNGLKPVVQGLNAKDVNMLTSSIIQIVQGQSGTMESLLSRTASFTNALADNGQVLEQLINNLNAAMATLARDGDRFAGAIDRLHRLVRELSTDRDPIGTSIESLSKGTASLVSLLGDTRPPLAATVDQLNRLAPSLDAGKDRIDGVLQKAPEDYRKLARMGSYGSFFNYYLCGVTVRVSDLQGRTAVFPWIKQETGRCAEQP</sequence>
<dbReference type="PROSITE" id="PS51257">
    <property type="entry name" value="PROKAR_LIPOPROTEIN"/>
    <property type="match status" value="1"/>
</dbReference>
<dbReference type="InterPro" id="IPR052336">
    <property type="entry name" value="MlaD_Phospholipid_Transporter"/>
</dbReference>
<dbReference type="Pfam" id="PF02470">
    <property type="entry name" value="MlaD"/>
    <property type="match status" value="1"/>
</dbReference>
<organism evidence="4 5">
    <name type="scientific">Mycobacterium simiae</name>
    <name type="common">Mycobacterium habana</name>
    <dbReference type="NCBI Taxonomy" id="1784"/>
    <lineage>
        <taxon>Bacteria</taxon>
        <taxon>Bacillati</taxon>
        <taxon>Actinomycetota</taxon>
        <taxon>Actinomycetes</taxon>
        <taxon>Mycobacteriales</taxon>
        <taxon>Mycobacteriaceae</taxon>
        <taxon>Mycobacterium</taxon>
        <taxon>Mycobacterium simiae complex</taxon>
    </lineage>
</organism>
<dbReference type="GO" id="GO:0051701">
    <property type="term" value="P:biological process involved in interaction with host"/>
    <property type="evidence" value="ECO:0007669"/>
    <property type="project" value="TreeGrafter"/>
</dbReference>
<evidence type="ECO:0000259" key="2">
    <source>
        <dbReference type="Pfam" id="PF02470"/>
    </source>
</evidence>
<keyword evidence="1" id="KW-0472">Membrane</keyword>
<dbReference type="AlphaFoldDB" id="A0A1X0YCC5"/>
<evidence type="ECO:0000313" key="5">
    <source>
        <dbReference type="Proteomes" id="UP000193040"/>
    </source>
</evidence>
<comment type="caution">
    <text evidence="4">The sequence shown here is derived from an EMBL/GenBank/DDBJ whole genome shotgun (WGS) entry which is preliminary data.</text>
</comment>
<protein>
    <submittedName>
        <fullName evidence="4">Mammalian cell entry protein</fullName>
    </submittedName>
</protein>
<keyword evidence="5" id="KW-1185">Reference proteome</keyword>
<dbReference type="STRING" id="1784.VC42_09320"/>
<evidence type="ECO:0000256" key="1">
    <source>
        <dbReference type="SAM" id="Phobius"/>
    </source>
</evidence>
<reference evidence="4 5" key="1">
    <citation type="submission" date="2017-03" db="EMBL/GenBank/DDBJ databases">
        <title>Genomic insights into Mycobacterium simiae human colonization.</title>
        <authorList>
            <person name="Steffani J.L."/>
            <person name="Brunck M.E."/>
            <person name="Cruz E."/>
            <person name="Montiel R."/>
            <person name="Barona F."/>
        </authorList>
    </citation>
    <scope>NUCLEOTIDE SEQUENCE [LARGE SCALE GENOMIC DNA]</scope>
    <source>
        <strain evidence="4 5">MsiGto</strain>
    </source>
</reference>
<dbReference type="EMBL" id="MZZM01000012">
    <property type="protein sequence ID" value="ORJ62762.1"/>
    <property type="molecule type" value="Genomic_DNA"/>
</dbReference>
<dbReference type="NCBIfam" id="TIGR00996">
    <property type="entry name" value="Mtu_fam_mce"/>
    <property type="match status" value="1"/>
</dbReference>
<dbReference type="RefSeq" id="WP_061556892.1">
    <property type="nucleotide sequence ID" value="NZ_MZZM01000012.1"/>
</dbReference>
<feature type="transmembrane region" description="Helical" evidence="1">
    <location>
        <begin position="7"/>
        <end position="29"/>
    </location>
</feature>
<gene>
    <name evidence="4" type="ORF">B5M45_07005</name>
</gene>
<name>A0A1X0YCC5_MYCSI</name>
<evidence type="ECO:0000259" key="3">
    <source>
        <dbReference type="Pfam" id="PF11887"/>
    </source>
</evidence>
<proteinExistence type="predicted"/>
<keyword evidence="1" id="KW-1133">Transmembrane helix</keyword>
<dbReference type="PANTHER" id="PTHR33371:SF17">
    <property type="entry name" value="MCE-FAMILY PROTEIN MCE1B"/>
    <property type="match status" value="1"/>
</dbReference>
<dbReference type="InterPro" id="IPR024516">
    <property type="entry name" value="Mce_C"/>
</dbReference>
<evidence type="ECO:0000313" key="4">
    <source>
        <dbReference type="EMBL" id="ORJ62762.1"/>
    </source>
</evidence>
<dbReference type="InterPro" id="IPR005693">
    <property type="entry name" value="Mce"/>
</dbReference>
<keyword evidence="1" id="KW-0812">Transmembrane</keyword>